<feature type="transmembrane region" description="Helical" evidence="7">
    <location>
        <begin position="67"/>
        <end position="84"/>
    </location>
</feature>
<comment type="similarity">
    <text evidence="2">Belongs to the EamA transporter family.</text>
</comment>
<evidence type="ECO:0000256" key="5">
    <source>
        <dbReference type="ARBA" id="ARBA00022989"/>
    </source>
</evidence>
<feature type="transmembrane region" description="Helical" evidence="7">
    <location>
        <begin position="177"/>
        <end position="199"/>
    </location>
</feature>
<feature type="transmembrane region" description="Helical" evidence="7">
    <location>
        <begin position="123"/>
        <end position="141"/>
    </location>
</feature>
<evidence type="ECO:0000256" key="6">
    <source>
        <dbReference type="ARBA" id="ARBA00023136"/>
    </source>
</evidence>
<proteinExistence type="inferred from homology"/>
<evidence type="ECO:0000259" key="8">
    <source>
        <dbReference type="Pfam" id="PF00892"/>
    </source>
</evidence>
<dbReference type="RefSeq" id="WP_191982800.1">
    <property type="nucleotide sequence ID" value="NZ_AYYR01000043.1"/>
</dbReference>
<accession>A0A0R2B9G5</accession>
<comment type="subcellular location">
    <subcellularLocation>
        <location evidence="1">Cell membrane</location>
        <topology evidence="1">Multi-pass membrane protein</topology>
    </subcellularLocation>
</comment>
<evidence type="ECO:0000256" key="4">
    <source>
        <dbReference type="ARBA" id="ARBA00022692"/>
    </source>
</evidence>
<feature type="transmembrane region" description="Helical" evidence="7">
    <location>
        <begin position="147"/>
        <end position="170"/>
    </location>
</feature>
<evidence type="ECO:0000313" key="10">
    <source>
        <dbReference type="Proteomes" id="UP000051845"/>
    </source>
</evidence>
<sequence>MSISKGKANTMLIFAAIIWGAGYLFSKQATNAGMHAGTINAIRGLIYAGVAYLVFHKAINRMTLVDFRVGLTAGIINFLGYQFQTMGLMYTTPANNAFLTAIYVVMIPIIMFVFFHKRPEPKTYPAIIICMVGMMFLTGIMDHGVSLHIGDLLTIISALFYALQIVYFSLPATDMNPWVLSFMLGITQGVLGLVDSLIFEHASYAGIDWKAGILPVVILGIFSSFGAQTLQVVGQRFTDATPAGIILMTESMFGSIFSVVFDFEPFTANLLIGGVLIMIALLVMQLDFRKIWQQKRT</sequence>
<dbReference type="PATRIC" id="fig|1423733.4.peg.2047"/>
<keyword evidence="4 7" id="KW-0812">Transmembrane</keyword>
<dbReference type="PANTHER" id="PTHR42920">
    <property type="entry name" value="OS03G0707200 PROTEIN-RELATED"/>
    <property type="match status" value="1"/>
</dbReference>
<feature type="transmembrane region" description="Helical" evidence="7">
    <location>
        <begin position="240"/>
        <end position="260"/>
    </location>
</feature>
<keyword evidence="6 7" id="KW-0472">Membrane</keyword>
<dbReference type="STRING" id="33960.TY91_10435"/>
<feature type="domain" description="EamA" evidence="8">
    <location>
        <begin position="149"/>
        <end position="284"/>
    </location>
</feature>
<feature type="transmembrane region" description="Helical" evidence="7">
    <location>
        <begin position="96"/>
        <end position="116"/>
    </location>
</feature>
<dbReference type="EMBL" id="AYYR01000043">
    <property type="protein sequence ID" value="KRM75799.1"/>
    <property type="molecule type" value="Genomic_DNA"/>
</dbReference>
<dbReference type="InterPro" id="IPR037185">
    <property type="entry name" value="EmrE-like"/>
</dbReference>
<feature type="transmembrane region" description="Helical" evidence="7">
    <location>
        <begin position="7"/>
        <end position="26"/>
    </location>
</feature>
<evidence type="ECO:0000256" key="1">
    <source>
        <dbReference type="ARBA" id="ARBA00004651"/>
    </source>
</evidence>
<evidence type="ECO:0000256" key="7">
    <source>
        <dbReference type="SAM" id="Phobius"/>
    </source>
</evidence>
<dbReference type="Pfam" id="PF00892">
    <property type="entry name" value="EamA"/>
    <property type="match status" value="2"/>
</dbReference>
<keyword evidence="3" id="KW-1003">Cell membrane</keyword>
<feature type="transmembrane region" description="Helical" evidence="7">
    <location>
        <begin position="32"/>
        <end position="55"/>
    </location>
</feature>
<dbReference type="AlphaFoldDB" id="A0A0R2B9G5"/>
<organism evidence="9 10">
    <name type="scientific">Secundilactobacillus collinoides DSM 20515 = JCM 1123</name>
    <dbReference type="NCBI Taxonomy" id="1423733"/>
    <lineage>
        <taxon>Bacteria</taxon>
        <taxon>Bacillati</taxon>
        <taxon>Bacillota</taxon>
        <taxon>Bacilli</taxon>
        <taxon>Lactobacillales</taxon>
        <taxon>Lactobacillaceae</taxon>
        <taxon>Secundilactobacillus</taxon>
    </lineage>
</organism>
<dbReference type="SUPFAM" id="SSF103481">
    <property type="entry name" value="Multidrug resistance efflux transporter EmrE"/>
    <property type="match status" value="2"/>
</dbReference>
<name>A0A0R2B9G5_SECCO</name>
<protein>
    <submittedName>
        <fullName evidence="9">Transport protein</fullName>
    </submittedName>
</protein>
<dbReference type="GO" id="GO:0005886">
    <property type="term" value="C:plasma membrane"/>
    <property type="evidence" value="ECO:0007669"/>
    <property type="project" value="UniProtKB-SubCell"/>
</dbReference>
<dbReference type="InterPro" id="IPR051258">
    <property type="entry name" value="Diverse_Substrate_Transporter"/>
</dbReference>
<feature type="transmembrane region" description="Helical" evidence="7">
    <location>
        <begin position="211"/>
        <end position="233"/>
    </location>
</feature>
<dbReference type="PANTHER" id="PTHR42920:SF5">
    <property type="entry name" value="EAMA DOMAIN-CONTAINING PROTEIN"/>
    <property type="match status" value="1"/>
</dbReference>
<dbReference type="InterPro" id="IPR000620">
    <property type="entry name" value="EamA_dom"/>
</dbReference>
<evidence type="ECO:0000313" key="9">
    <source>
        <dbReference type="EMBL" id="KRM75799.1"/>
    </source>
</evidence>
<dbReference type="Proteomes" id="UP000051845">
    <property type="component" value="Unassembled WGS sequence"/>
</dbReference>
<gene>
    <name evidence="9" type="ORF">FC82_GL001946</name>
</gene>
<reference evidence="9 10" key="1">
    <citation type="journal article" date="2015" name="Genome Announc.">
        <title>Expanding the biotechnology potential of lactobacilli through comparative genomics of 213 strains and associated genera.</title>
        <authorList>
            <person name="Sun Z."/>
            <person name="Harris H.M."/>
            <person name="McCann A."/>
            <person name="Guo C."/>
            <person name="Argimon S."/>
            <person name="Zhang W."/>
            <person name="Yang X."/>
            <person name="Jeffery I.B."/>
            <person name="Cooney J.C."/>
            <person name="Kagawa T.F."/>
            <person name="Liu W."/>
            <person name="Song Y."/>
            <person name="Salvetti E."/>
            <person name="Wrobel A."/>
            <person name="Rasinkangas P."/>
            <person name="Parkhill J."/>
            <person name="Rea M.C."/>
            <person name="O'Sullivan O."/>
            <person name="Ritari J."/>
            <person name="Douillard F.P."/>
            <person name="Paul Ross R."/>
            <person name="Yang R."/>
            <person name="Briner A.E."/>
            <person name="Felis G.E."/>
            <person name="de Vos W.M."/>
            <person name="Barrangou R."/>
            <person name="Klaenhammer T.R."/>
            <person name="Caufield P.W."/>
            <person name="Cui Y."/>
            <person name="Zhang H."/>
            <person name="O'Toole P.W."/>
        </authorList>
    </citation>
    <scope>NUCLEOTIDE SEQUENCE [LARGE SCALE GENOMIC DNA]</scope>
    <source>
        <strain evidence="9 10">DSM 20515</strain>
    </source>
</reference>
<comment type="caution">
    <text evidence="9">The sequence shown here is derived from an EMBL/GenBank/DDBJ whole genome shotgun (WGS) entry which is preliminary data.</text>
</comment>
<evidence type="ECO:0000256" key="2">
    <source>
        <dbReference type="ARBA" id="ARBA00007362"/>
    </source>
</evidence>
<feature type="transmembrane region" description="Helical" evidence="7">
    <location>
        <begin position="266"/>
        <end position="286"/>
    </location>
</feature>
<feature type="domain" description="EamA" evidence="8">
    <location>
        <begin position="9"/>
        <end position="138"/>
    </location>
</feature>
<keyword evidence="5 7" id="KW-1133">Transmembrane helix</keyword>
<evidence type="ECO:0000256" key="3">
    <source>
        <dbReference type="ARBA" id="ARBA00022475"/>
    </source>
</evidence>